<dbReference type="PANTHER" id="PTHR42748:SF31">
    <property type="entry name" value="NMRA-LIKE DOMAIN-CONTAINING PROTEIN-RELATED"/>
    <property type="match status" value="1"/>
</dbReference>
<evidence type="ECO:0000259" key="3">
    <source>
        <dbReference type="Pfam" id="PF05368"/>
    </source>
</evidence>
<dbReference type="Gene3D" id="3.90.25.10">
    <property type="entry name" value="UDP-galactose 4-epimerase, domain 1"/>
    <property type="match status" value="1"/>
</dbReference>
<dbReference type="InterPro" id="IPR051164">
    <property type="entry name" value="NmrA-like_oxidored"/>
</dbReference>
<dbReference type="Pfam" id="PF05368">
    <property type="entry name" value="NmrA"/>
    <property type="match status" value="1"/>
</dbReference>
<accession>A0A9P4UED0</accession>
<dbReference type="Gene3D" id="3.40.50.720">
    <property type="entry name" value="NAD(P)-binding Rossmann-like Domain"/>
    <property type="match status" value="1"/>
</dbReference>
<evidence type="ECO:0000256" key="1">
    <source>
        <dbReference type="ARBA" id="ARBA00006328"/>
    </source>
</evidence>
<feature type="domain" description="NmrA-like" evidence="3">
    <location>
        <begin position="5"/>
        <end position="244"/>
    </location>
</feature>
<dbReference type="InterPro" id="IPR036291">
    <property type="entry name" value="NAD(P)-bd_dom_sf"/>
</dbReference>
<reference evidence="4" key="1">
    <citation type="journal article" date="2020" name="Stud. Mycol.">
        <title>101 Dothideomycetes genomes: a test case for predicting lifestyles and emergence of pathogens.</title>
        <authorList>
            <person name="Haridas S."/>
            <person name="Albert R."/>
            <person name="Binder M."/>
            <person name="Bloem J."/>
            <person name="Labutti K."/>
            <person name="Salamov A."/>
            <person name="Andreopoulos B."/>
            <person name="Baker S."/>
            <person name="Barry K."/>
            <person name="Bills G."/>
            <person name="Bluhm B."/>
            <person name="Cannon C."/>
            <person name="Castanera R."/>
            <person name="Culley D."/>
            <person name="Daum C."/>
            <person name="Ezra D."/>
            <person name="Gonzalez J."/>
            <person name="Henrissat B."/>
            <person name="Kuo A."/>
            <person name="Liang C."/>
            <person name="Lipzen A."/>
            <person name="Lutzoni F."/>
            <person name="Magnuson J."/>
            <person name="Mondo S."/>
            <person name="Nolan M."/>
            <person name="Ohm R."/>
            <person name="Pangilinan J."/>
            <person name="Park H.-J."/>
            <person name="Ramirez L."/>
            <person name="Alfaro M."/>
            <person name="Sun H."/>
            <person name="Tritt A."/>
            <person name="Yoshinaga Y."/>
            <person name="Zwiers L.-H."/>
            <person name="Turgeon B."/>
            <person name="Goodwin S."/>
            <person name="Spatafora J."/>
            <person name="Crous P."/>
            <person name="Grigoriev I."/>
        </authorList>
    </citation>
    <scope>NUCLEOTIDE SEQUENCE</scope>
    <source>
        <strain evidence="4">CBS 690.94</strain>
    </source>
</reference>
<comment type="caution">
    <text evidence="4">The sequence shown here is derived from an EMBL/GenBank/DDBJ whole genome shotgun (WGS) entry which is preliminary data.</text>
</comment>
<dbReference type="OrthoDB" id="413314at2759"/>
<dbReference type="PANTHER" id="PTHR42748">
    <property type="entry name" value="NITROGEN METABOLITE REPRESSION PROTEIN NMRA FAMILY MEMBER"/>
    <property type="match status" value="1"/>
</dbReference>
<dbReference type="SUPFAM" id="SSF51735">
    <property type="entry name" value="NAD(P)-binding Rossmann-fold domains"/>
    <property type="match status" value="1"/>
</dbReference>
<name>A0A9P4UED0_9PLEO</name>
<organism evidence="4 5">
    <name type="scientific">Karstenula rhodostoma CBS 690.94</name>
    <dbReference type="NCBI Taxonomy" id="1392251"/>
    <lineage>
        <taxon>Eukaryota</taxon>
        <taxon>Fungi</taxon>
        <taxon>Dikarya</taxon>
        <taxon>Ascomycota</taxon>
        <taxon>Pezizomycotina</taxon>
        <taxon>Dothideomycetes</taxon>
        <taxon>Pleosporomycetidae</taxon>
        <taxon>Pleosporales</taxon>
        <taxon>Massarineae</taxon>
        <taxon>Didymosphaeriaceae</taxon>
        <taxon>Karstenula</taxon>
    </lineage>
</organism>
<protein>
    <submittedName>
        <fullName evidence="4">NAD(P)-binding protein</fullName>
    </submittedName>
</protein>
<dbReference type="GO" id="GO:0005634">
    <property type="term" value="C:nucleus"/>
    <property type="evidence" value="ECO:0007669"/>
    <property type="project" value="TreeGrafter"/>
</dbReference>
<evidence type="ECO:0000313" key="5">
    <source>
        <dbReference type="Proteomes" id="UP000799764"/>
    </source>
</evidence>
<dbReference type="AlphaFoldDB" id="A0A9P4UED0"/>
<keyword evidence="5" id="KW-1185">Reference proteome</keyword>
<evidence type="ECO:0000313" key="4">
    <source>
        <dbReference type="EMBL" id="KAF2448774.1"/>
    </source>
</evidence>
<sequence>MTPSFLIVGATGNTGRKVVETLSKHLKTDQTFSGYRIIAATRSAKSPAAQKLAQLPGVEIGELSWVTRAFIASHNLPNQFAEESTFHVAALTAGVKYVVRISTTAAKVHPNYPAYYPRTHWAIEAMLSSPEFSAMQWTSLQPNVFSTLYLSPAVELIKKEGKQDVLRLLANEDTPCGIIDPDDVGIVAGHFLLQEDSSLHNKAKYVLNGPEDITGCHIVKMVEEEIGTSVENVSFKDVSFIEQLAAASKESKSVMLSIKHAVDTNWAGKCTASTTSKLDLAAPKGTPAEVFKTMLEE</sequence>
<gene>
    <name evidence="4" type="ORF">P171DRAFT_461487</name>
</gene>
<dbReference type="InterPro" id="IPR008030">
    <property type="entry name" value="NmrA-like"/>
</dbReference>
<proteinExistence type="inferred from homology"/>
<dbReference type="EMBL" id="MU001495">
    <property type="protein sequence ID" value="KAF2448774.1"/>
    <property type="molecule type" value="Genomic_DNA"/>
</dbReference>
<dbReference type="Proteomes" id="UP000799764">
    <property type="component" value="Unassembled WGS sequence"/>
</dbReference>
<comment type="similarity">
    <text evidence="1">Belongs to the NmrA-type oxidoreductase family.</text>
</comment>
<keyword evidence="2" id="KW-0521">NADP</keyword>
<evidence type="ECO:0000256" key="2">
    <source>
        <dbReference type="ARBA" id="ARBA00022857"/>
    </source>
</evidence>